<name>A0AAN9MWN7_CANGL</name>
<proteinExistence type="predicted"/>
<dbReference type="EMBL" id="JAYMYQ010000001">
    <property type="protein sequence ID" value="KAK7361936.1"/>
    <property type="molecule type" value="Genomic_DNA"/>
</dbReference>
<organism evidence="1 2">
    <name type="scientific">Canavalia gladiata</name>
    <name type="common">Sword bean</name>
    <name type="synonym">Dolichos gladiatus</name>
    <dbReference type="NCBI Taxonomy" id="3824"/>
    <lineage>
        <taxon>Eukaryota</taxon>
        <taxon>Viridiplantae</taxon>
        <taxon>Streptophyta</taxon>
        <taxon>Embryophyta</taxon>
        <taxon>Tracheophyta</taxon>
        <taxon>Spermatophyta</taxon>
        <taxon>Magnoliopsida</taxon>
        <taxon>eudicotyledons</taxon>
        <taxon>Gunneridae</taxon>
        <taxon>Pentapetalae</taxon>
        <taxon>rosids</taxon>
        <taxon>fabids</taxon>
        <taxon>Fabales</taxon>
        <taxon>Fabaceae</taxon>
        <taxon>Papilionoideae</taxon>
        <taxon>50 kb inversion clade</taxon>
        <taxon>NPAAA clade</taxon>
        <taxon>indigoferoid/millettioid clade</taxon>
        <taxon>Phaseoleae</taxon>
        <taxon>Canavalia</taxon>
    </lineage>
</organism>
<dbReference type="PANTHER" id="PTHR36498">
    <property type="entry name" value="TATA-BINDING PROTEIN-ASSOCIATED FACTOR 172"/>
    <property type="match status" value="1"/>
</dbReference>
<dbReference type="InterPro" id="IPR044972">
    <property type="entry name" value="Mot1"/>
</dbReference>
<accession>A0AAN9MWN7</accession>
<evidence type="ECO:0008006" key="3">
    <source>
        <dbReference type="Google" id="ProtNLM"/>
    </source>
</evidence>
<dbReference type="Gene3D" id="3.40.50.10810">
    <property type="entry name" value="Tandem AAA-ATPase domain"/>
    <property type="match status" value="1"/>
</dbReference>
<comment type="caution">
    <text evidence="1">The sequence shown here is derived from an EMBL/GenBank/DDBJ whole genome shotgun (WGS) entry which is preliminary data.</text>
</comment>
<dbReference type="GO" id="GO:0003677">
    <property type="term" value="F:DNA binding"/>
    <property type="evidence" value="ECO:0007669"/>
    <property type="project" value="InterPro"/>
</dbReference>
<sequence length="175" mass="20006">MMERQSKLKHMYDLWRSSMSLLKPQPPVGSICIRTREEAHACVREIPISPCRRVNGIWKSMGPTNDCYPEQRWPNSQAMFLEQLLDNYHIEDYKGCKELRVTLRRYREEGISGFIFLKRFKLQGILCDDIGLGKTLQASTIVAFGIAENQTASGNEDLLPSLNCLPINTSWALGL</sequence>
<protein>
    <recommendedName>
        <fullName evidence="3">SNF2 N-terminal domain-containing protein</fullName>
    </recommendedName>
</protein>
<dbReference type="GO" id="GO:0016887">
    <property type="term" value="F:ATP hydrolysis activity"/>
    <property type="evidence" value="ECO:0007669"/>
    <property type="project" value="InterPro"/>
</dbReference>
<evidence type="ECO:0000313" key="2">
    <source>
        <dbReference type="Proteomes" id="UP001367508"/>
    </source>
</evidence>
<keyword evidence="2" id="KW-1185">Reference proteome</keyword>
<dbReference type="Proteomes" id="UP001367508">
    <property type="component" value="Unassembled WGS sequence"/>
</dbReference>
<gene>
    <name evidence="1" type="ORF">VNO77_04031</name>
</gene>
<reference evidence="1 2" key="1">
    <citation type="submission" date="2024-01" db="EMBL/GenBank/DDBJ databases">
        <title>The genomes of 5 underutilized Papilionoideae crops provide insights into root nodulation and disease resistanc.</title>
        <authorList>
            <person name="Jiang F."/>
        </authorList>
    </citation>
    <scope>NUCLEOTIDE SEQUENCE [LARGE SCALE GENOMIC DNA]</scope>
    <source>
        <strain evidence="1">LVBAO_FW01</strain>
        <tissue evidence="1">Leaves</tissue>
    </source>
</reference>
<dbReference type="AlphaFoldDB" id="A0AAN9MWN7"/>
<dbReference type="InterPro" id="IPR038718">
    <property type="entry name" value="SNF2-like_sf"/>
</dbReference>
<evidence type="ECO:0000313" key="1">
    <source>
        <dbReference type="EMBL" id="KAK7361936.1"/>
    </source>
</evidence>
<dbReference type="GO" id="GO:0017025">
    <property type="term" value="F:TBP-class protein binding"/>
    <property type="evidence" value="ECO:0007669"/>
    <property type="project" value="InterPro"/>
</dbReference>
<dbReference type="PANTHER" id="PTHR36498:SF1">
    <property type="entry name" value="TATA-BINDING PROTEIN-ASSOCIATED FACTOR 172"/>
    <property type="match status" value="1"/>
</dbReference>